<dbReference type="Pfam" id="PF01047">
    <property type="entry name" value="MarR"/>
    <property type="match status" value="1"/>
</dbReference>
<keyword evidence="3" id="KW-0238">DNA-binding</keyword>
<proteinExistence type="predicted"/>
<keyword evidence="4" id="KW-1185">Reference proteome</keyword>
<evidence type="ECO:0000259" key="2">
    <source>
        <dbReference type="PROSITE" id="PS50995"/>
    </source>
</evidence>
<dbReference type="InterPro" id="IPR000835">
    <property type="entry name" value="HTH_MarR-typ"/>
</dbReference>
<dbReference type="GO" id="GO:0006950">
    <property type="term" value="P:response to stress"/>
    <property type="evidence" value="ECO:0007669"/>
    <property type="project" value="TreeGrafter"/>
</dbReference>
<dbReference type="PANTHER" id="PTHR33164:SF95">
    <property type="entry name" value="TRANSCRIPTIONAL REGULATOR"/>
    <property type="match status" value="1"/>
</dbReference>
<evidence type="ECO:0000313" key="3">
    <source>
        <dbReference type="EMBL" id="MBE3640196.1"/>
    </source>
</evidence>
<dbReference type="InterPro" id="IPR039422">
    <property type="entry name" value="MarR/SlyA-like"/>
</dbReference>
<protein>
    <submittedName>
        <fullName evidence="3">Winged helix DNA-binding protein</fullName>
    </submittedName>
</protein>
<dbReference type="SMART" id="SM00347">
    <property type="entry name" value="HTH_MARR"/>
    <property type="match status" value="1"/>
</dbReference>
<dbReference type="AlphaFoldDB" id="A0A8J6ZE63"/>
<reference evidence="3" key="1">
    <citation type="submission" date="2020-09" db="EMBL/GenBank/DDBJ databases">
        <title>A novel bacterium of genus Mangrovicoccus, isolated from South China Sea.</title>
        <authorList>
            <person name="Huang H."/>
            <person name="Mo K."/>
            <person name="Hu Y."/>
        </authorList>
    </citation>
    <scope>NUCLEOTIDE SEQUENCE</scope>
    <source>
        <strain evidence="3">HB182678</strain>
    </source>
</reference>
<accession>A0A8J6ZE63</accession>
<sequence length="183" mass="20348">MAQDRPEQTTPPQDRGAPQGSQAAEPDEGRFGQARYDDLLGRPGYLVRRLHQIHMGLFAEACDGLDLTAVQYAVLSVLYVGEAFDQLSLSKAVGIDRTSGADVIKRLVRRGLATRDASLEDRRARVVRITDEGRRFVRGVRPKMEAAQDRLVAPLDAGEQEAFLQLLRKLIEANNEHSRAPMK</sequence>
<dbReference type="PANTHER" id="PTHR33164">
    <property type="entry name" value="TRANSCRIPTIONAL REGULATOR, MARR FAMILY"/>
    <property type="match status" value="1"/>
</dbReference>
<dbReference type="GO" id="GO:0003700">
    <property type="term" value="F:DNA-binding transcription factor activity"/>
    <property type="evidence" value="ECO:0007669"/>
    <property type="project" value="InterPro"/>
</dbReference>
<dbReference type="RefSeq" id="WP_193185910.1">
    <property type="nucleotide sequence ID" value="NZ_JACVXA010000077.1"/>
</dbReference>
<comment type="caution">
    <text evidence="3">The sequence shown here is derived from an EMBL/GenBank/DDBJ whole genome shotgun (WGS) entry which is preliminary data.</text>
</comment>
<feature type="region of interest" description="Disordered" evidence="1">
    <location>
        <begin position="1"/>
        <end position="31"/>
    </location>
</feature>
<evidence type="ECO:0000313" key="4">
    <source>
        <dbReference type="Proteomes" id="UP000609121"/>
    </source>
</evidence>
<dbReference type="EMBL" id="JACVXA010000077">
    <property type="protein sequence ID" value="MBE3640196.1"/>
    <property type="molecule type" value="Genomic_DNA"/>
</dbReference>
<dbReference type="GO" id="GO:0003677">
    <property type="term" value="F:DNA binding"/>
    <property type="evidence" value="ECO:0007669"/>
    <property type="project" value="UniProtKB-KW"/>
</dbReference>
<gene>
    <name evidence="3" type="ORF">ICN82_18480</name>
</gene>
<dbReference type="Proteomes" id="UP000609121">
    <property type="component" value="Unassembled WGS sequence"/>
</dbReference>
<dbReference type="PROSITE" id="PS50995">
    <property type="entry name" value="HTH_MARR_2"/>
    <property type="match status" value="1"/>
</dbReference>
<dbReference type="SUPFAM" id="SSF46785">
    <property type="entry name" value="Winged helix' DNA-binding domain"/>
    <property type="match status" value="1"/>
</dbReference>
<dbReference type="Gene3D" id="1.10.10.10">
    <property type="entry name" value="Winged helix-like DNA-binding domain superfamily/Winged helix DNA-binding domain"/>
    <property type="match status" value="1"/>
</dbReference>
<dbReference type="PRINTS" id="PR00598">
    <property type="entry name" value="HTHMARR"/>
</dbReference>
<dbReference type="InterPro" id="IPR036390">
    <property type="entry name" value="WH_DNA-bd_sf"/>
</dbReference>
<name>A0A8J6ZE63_9RHOB</name>
<organism evidence="3 4">
    <name type="scientific">Mangrovicoccus algicola</name>
    <dbReference type="NCBI Taxonomy" id="2771008"/>
    <lineage>
        <taxon>Bacteria</taxon>
        <taxon>Pseudomonadati</taxon>
        <taxon>Pseudomonadota</taxon>
        <taxon>Alphaproteobacteria</taxon>
        <taxon>Rhodobacterales</taxon>
        <taxon>Paracoccaceae</taxon>
        <taxon>Mangrovicoccus</taxon>
    </lineage>
</organism>
<feature type="domain" description="HTH marR-type" evidence="2">
    <location>
        <begin position="36"/>
        <end position="172"/>
    </location>
</feature>
<dbReference type="InterPro" id="IPR036388">
    <property type="entry name" value="WH-like_DNA-bd_sf"/>
</dbReference>
<evidence type="ECO:0000256" key="1">
    <source>
        <dbReference type="SAM" id="MobiDB-lite"/>
    </source>
</evidence>